<dbReference type="STRING" id="1437603.GCA_000771525_00569"/>
<dbReference type="InterPro" id="IPR017871">
    <property type="entry name" value="ABC_transporter-like_CS"/>
</dbReference>
<evidence type="ECO:0000256" key="1">
    <source>
        <dbReference type="ARBA" id="ARBA00022741"/>
    </source>
</evidence>
<evidence type="ECO:0000313" key="5">
    <source>
        <dbReference type="Proteomes" id="UP000029082"/>
    </source>
</evidence>
<dbReference type="PROSITE" id="PS00211">
    <property type="entry name" value="ABC_TRANSPORTER_1"/>
    <property type="match status" value="1"/>
</dbReference>
<accession>A0A087CAK4</accession>
<dbReference type="EC" id="3.6.3.31" evidence="4"/>
<dbReference type="InterPro" id="IPR003593">
    <property type="entry name" value="AAA+_ATPase"/>
</dbReference>
<dbReference type="InterPro" id="IPR027417">
    <property type="entry name" value="P-loop_NTPase"/>
</dbReference>
<evidence type="ECO:0000313" key="4">
    <source>
        <dbReference type="EMBL" id="KFI80304.1"/>
    </source>
</evidence>
<protein>
    <submittedName>
        <fullName evidence="4">ABC transporter ATP-binding protein</fullName>
        <ecNumber evidence="4">3.6.3.31</ecNumber>
    </submittedName>
</protein>
<feature type="domain" description="ABC transporter" evidence="3">
    <location>
        <begin position="15"/>
        <end position="242"/>
    </location>
</feature>
<keyword evidence="2 4" id="KW-0067">ATP-binding</keyword>
<dbReference type="CDD" id="cd03230">
    <property type="entry name" value="ABC_DR_subfamily_A"/>
    <property type="match status" value="1"/>
</dbReference>
<dbReference type="GO" id="GO:0005524">
    <property type="term" value="F:ATP binding"/>
    <property type="evidence" value="ECO:0007669"/>
    <property type="project" value="UniProtKB-KW"/>
</dbReference>
<name>A0A087CAK4_9BIFI</name>
<dbReference type="PANTHER" id="PTHR43038:SF3">
    <property type="entry name" value="ABC TRANSPORTER G FAMILY MEMBER 20 ISOFORM X1"/>
    <property type="match status" value="1"/>
</dbReference>
<dbReference type="Gene3D" id="3.40.50.300">
    <property type="entry name" value="P-loop containing nucleotide triphosphate hydrolases"/>
    <property type="match status" value="1"/>
</dbReference>
<dbReference type="Pfam" id="PF00005">
    <property type="entry name" value="ABC_tran"/>
    <property type="match status" value="1"/>
</dbReference>
<dbReference type="AlphaFoldDB" id="A0A087CAK4"/>
<proteinExistence type="predicted"/>
<dbReference type="PANTHER" id="PTHR43038">
    <property type="entry name" value="ATP-BINDING CASSETTE, SUB-FAMILY H, MEMBER 1"/>
    <property type="match status" value="1"/>
</dbReference>
<dbReference type="SMART" id="SM00382">
    <property type="entry name" value="AAA"/>
    <property type="match status" value="1"/>
</dbReference>
<sequence length="256" mass="27942">MTKGTMPHTLESPTIKVSHLVQGYGKRVILRNIDCEVRHGEIVALIRPSGSGKITLISTIVGMMPPKSGTVQVLGTPMPDRTMLGNIGFMAQTDALYTNLSGLENLRFFASLQHVRGKHFNDAALRAASVVHLDHALSNRVSHYSGGMKRRLSMAIALIGDPPILILDEPTVGIDPQLRRELWNELHRIADQGRSILLTTHVMADAAQTDTLLMIRQGRAIAQGSPTAVKNLYQATSIEDAFIEAGKEQDANHSND</sequence>
<dbReference type="SUPFAM" id="SSF52540">
    <property type="entry name" value="P-loop containing nucleoside triphosphate hydrolases"/>
    <property type="match status" value="1"/>
</dbReference>
<keyword evidence="4" id="KW-0378">Hydrolase</keyword>
<dbReference type="PROSITE" id="PS50893">
    <property type="entry name" value="ABC_TRANSPORTER_2"/>
    <property type="match status" value="1"/>
</dbReference>
<reference evidence="4 5" key="1">
    <citation type="submission" date="2014-03" db="EMBL/GenBank/DDBJ databases">
        <title>Genomics of Bifidobacteria.</title>
        <authorList>
            <person name="Ventura M."/>
            <person name="Milani C."/>
            <person name="Lugli G.A."/>
        </authorList>
    </citation>
    <scope>NUCLEOTIDE SEQUENCE [LARGE SCALE GENOMIC DNA]</scope>
    <source>
        <strain evidence="4 5">DSM 21395</strain>
    </source>
</reference>
<evidence type="ECO:0000259" key="3">
    <source>
        <dbReference type="PROSITE" id="PS50893"/>
    </source>
</evidence>
<dbReference type="RefSeq" id="WP_202805423.1">
    <property type="nucleotide sequence ID" value="NZ_JDUO01000019.1"/>
</dbReference>
<dbReference type="InterPro" id="IPR003439">
    <property type="entry name" value="ABC_transporter-like_ATP-bd"/>
</dbReference>
<dbReference type="eggNOG" id="COG1131">
    <property type="taxonomic scope" value="Bacteria"/>
</dbReference>
<dbReference type="GeneID" id="93095082"/>
<organism evidence="4 5">
    <name type="scientific">Bifidobacterium mongoliense DSM 21395</name>
    <dbReference type="NCBI Taxonomy" id="1437603"/>
    <lineage>
        <taxon>Bacteria</taxon>
        <taxon>Bacillati</taxon>
        <taxon>Actinomycetota</taxon>
        <taxon>Actinomycetes</taxon>
        <taxon>Bifidobacteriales</taxon>
        <taxon>Bifidobacteriaceae</taxon>
        <taxon>Bifidobacterium</taxon>
    </lineage>
</organism>
<dbReference type="EMBL" id="JGZE01000001">
    <property type="protein sequence ID" value="KFI80304.1"/>
    <property type="molecule type" value="Genomic_DNA"/>
</dbReference>
<dbReference type="GO" id="GO:0016887">
    <property type="term" value="F:ATP hydrolysis activity"/>
    <property type="evidence" value="ECO:0007669"/>
    <property type="project" value="InterPro"/>
</dbReference>
<gene>
    <name evidence="4" type="ORF">BMON_0176</name>
</gene>
<comment type="caution">
    <text evidence="4">The sequence shown here is derived from an EMBL/GenBank/DDBJ whole genome shotgun (WGS) entry which is preliminary data.</text>
</comment>
<keyword evidence="1" id="KW-0547">Nucleotide-binding</keyword>
<keyword evidence="5" id="KW-1185">Reference proteome</keyword>
<evidence type="ECO:0000256" key="2">
    <source>
        <dbReference type="ARBA" id="ARBA00022840"/>
    </source>
</evidence>
<dbReference type="Proteomes" id="UP000029082">
    <property type="component" value="Unassembled WGS sequence"/>
</dbReference>